<feature type="region of interest" description="Disordered" evidence="1">
    <location>
        <begin position="1"/>
        <end position="28"/>
    </location>
</feature>
<keyword evidence="3" id="KW-1185">Reference proteome</keyword>
<sequence length="217" mass="22834">MNQINKQTDMGGKVAAGAEGETRPLASPSRRRLIKLGASAVPVLATLSSQSALAGQCISTSAWGSAQISNSASEAARHASHAVEVTTGYTISAWNSTDSTNAAWTAFTSVFGSSPAANALTFSDLSTKLGTVYTPYFWNPSSLGFAPSDLVMGHLTNDDKGYFLVAQLNYAVGAKPPTACVTDANWQAIVAGTYPVGNPWTVFQIRTYLENNYIVQA</sequence>
<reference evidence="3" key="1">
    <citation type="submission" date="2006-02" db="EMBL/GenBank/DDBJ databases">
        <title>Complete sequence of chromosome of Rhodoferax ferrireducens DSM 15236.</title>
        <authorList>
            <person name="Copeland A."/>
            <person name="Lucas S."/>
            <person name="Lapidus A."/>
            <person name="Barry K."/>
            <person name="Detter J.C."/>
            <person name="Glavina del Rio T."/>
            <person name="Hammon N."/>
            <person name="Israni S."/>
            <person name="Pitluck S."/>
            <person name="Brettin T."/>
            <person name="Bruce D."/>
            <person name="Han C."/>
            <person name="Tapia R."/>
            <person name="Gilna P."/>
            <person name="Kiss H."/>
            <person name="Schmutz J."/>
            <person name="Larimer F."/>
            <person name="Land M."/>
            <person name="Kyrpides N."/>
            <person name="Ivanova N."/>
            <person name="Richardson P."/>
        </authorList>
    </citation>
    <scope>NUCLEOTIDE SEQUENCE [LARGE SCALE GENOMIC DNA]</scope>
    <source>
        <strain evidence="3">ATCC BAA-621 / DSM 15236 / T118</strain>
    </source>
</reference>
<proteinExistence type="predicted"/>
<dbReference type="HOGENOM" id="CLU_1271464_0_0_4"/>
<dbReference type="Proteomes" id="UP000008332">
    <property type="component" value="Chromosome"/>
</dbReference>
<dbReference type="OrthoDB" id="9150356at2"/>
<evidence type="ECO:0000313" key="3">
    <source>
        <dbReference type="Proteomes" id="UP000008332"/>
    </source>
</evidence>
<dbReference type="InterPro" id="IPR006311">
    <property type="entry name" value="TAT_signal"/>
</dbReference>
<gene>
    <name evidence="2" type="ordered locus">Rfer_0706</name>
</gene>
<evidence type="ECO:0000313" key="2">
    <source>
        <dbReference type="EMBL" id="ABD68457.1"/>
    </source>
</evidence>
<dbReference type="KEGG" id="rfr:Rfer_0706"/>
<accession>Q220U6</accession>
<dbReference type="EMBL" id="CP000267">
    <property type="protein sequence ID" value="ABD68457.1"/>
    <property type="molecule type" value="Genomic_DNA"/>
</dbReference>
<protein>
    <submittedName>
        <fullName evidence="2">Twin-arginine translocation pathway signal</fullName>
    </submittedName>
</protein>
<dbReference type="PROSITE" id="PS51318">
    <property type="entry name" value="TAT"/>
    <property type="match status" value="1"/>
</dbReference>
<organism evidence="2 3">
    <name type="scientific">Albidiferax ferrireducens (strain ATCC BAA-621 / DSM 15236 / T118)</name>
    <name type="common">Rhodoferax ferrireducens</name>
    <dbReference type="NCBI Taxonomy" id="338969"/>
    <lineage>
        <taxon>Bacteria</taxon>
        <taxon>Pseudomonadati</taxon>
        <taxon>Pseudomonadota</taxon>
        <taxon>Betaproteobacteria</taxon>
        <taxon>Burkholderiales</taxon>
        <taxon>Comamonadaceae</taxon>
        <taxon>Rhodoferax</taxon>
    </lineage>
</organism>
<evidence type="ECO:0000256" key="1">
    <source>
        <dbReference type="SAM" id="MobiDB-lite"/>
    </source>
</evidence>
<dbReference type="AlphaFoldDB" id="Q220U6"/>
<name>Q220U6_ALBFT</name>
<dbReference type="STRING" id="338969.Rfer_0706"/>
<dbReference type="RefSeq" id="WP_011463030.1">
    <property type="nucleotide sequence ID" value="NC_007908.1"/>
</dbReference>